<feature type="domain" description="PA" evidence="9">
    <location>
        <begin position="170"/>
        <end position="255"/>
    </location>
</feature>
<dbReference type="InterPro" id="IPR003137">
    <property type="entry name" value="PA_domain"/>
</dbReference>
<keyword evidence="5 8" id="KW-0732">Signal</keyword>
<name>A0ABT5Y4X4_9GAMM</name>
<keyword evidence="4" id="KW-0479">Metal-binding</keyword>
<evidence type="ECO:0000313" key="12">
    <source>
        <dbReference type="Proteomes" id="UP001143391"/>
    </source>
</evidence>
<evidence type="ECO:0000256" key="8">
    <source>
        <dbReference type="SAM" id="SignalP"/>
    </source>
</evidence>
<evidence type="ECO:0000256" key="4">
    <source>
        <dbReference type="ARBA" id="ARBA00022723"/>
    </source>
</evidence>
<dbReference type="InterPro" id="IPR007484">
    <property type="entry name" value="Peptidase_M28"/>
</dbReference>
<dbReference type="CDD" id="cd03876">
    <property type="entry name" value="M28_SGAP_like"/>
    <property type="match status" value="1"/>
</dbReference>
<keyword evidence="7" id="KW-0862">Zinc</keyword>
<dbReference type="InterPro" id="IPR045175">
    <property type="entry name" value="M28_fam"/>
</dbReference>
<protein>
    <submittedName>
        <fullName evidence="11">M28 family metallopeptidase</fullName>
    </submittedName>
</protein>
<dbReference type="Gene3D" id="3.40.630.10">
    <property type="entry name" value="Zn peptidases"/>
    <property type="match status" value="1"/>
</dbReference>
<evidence type="ECO:0000256" key="7">
    <source>
        <dbReference type="ARBA" id="ARBA00022833"/>
    </source>
</evidence>
<dbReference type="Gene3D" id="3.50.30.30">
    <property type="match status" value="1"/>
</dbReference>
<sequence>MDITTASRSLALGSLFFAITAHAAPGNNKSTGDLLNEFWSPDRISPFECRFGILNSTPFGLPRCMQASNIQYHLDMFYGIAEANDGNRAAGLSGYQASVDYVKTTLESAGYDVTIQPFPFNAFYPAGDGIMQAIAPTPTDYVWEEDFTYLSQTEPGDVSGMAVAVDVQLGPDNTSTSGCEPEDFTDFPAGSVAVIQRGACAFGQKATNAANAGAVGVVIFNQGNTEDRKGLINATLGDDYAGGIPAVFTTYDIGAGWVEQPDLQLRVVTNVVREQTETVNVIAQTSRGNPDNVVMTGAHLDSVFEGAGINDNGSGSAALLELALQMERAHPRNQVRFAWWGAEEAGLVGSTFYVNSLSQEEKDKIKVYLNYDMIGSPNFGNFIYDGDGSDFDLAGPPGSAATEALFEKYFNLREIASEGTEISFRSDYAQFFEDGIAFGGLFTGAEVVKTEEQAAKFGGEAGIAFDPCYHSACDDITNVDELALEINGDAAAFVTSWLSLSTRVIDEEIADAEEAEPAAGARTLQVEQQRDITHWGDKWIK</sequence>
<proteinExistence type="inferred from homology"/>
<keyword evidence="6" id="KW-0378">Hydrolase</keyword>
<dbReference type="Pfam" id="PF02225">
    <property type="entry name" value="PA"/>
    <property type="match status" value="1"/>
</dbReference>
<dbReference type="InterPro" id="IPR046450">
    <property type="entry name" value="PA_dom_sf"/>
</dbReference>
<evidence type="ECO:0000256" key="5">
    <source>
        <dbReference type="ARBA" id="ARBA00022729"/>
    </source>
</evidence>
<gene>
    <name evidence="11" type="ORF">NLU14_00360</name>
</gene>
<accession>A0ABT5Y4X4</accession>
<reference evidence="11" key="1">
    <citation type="submission" date="2022-07" db="EMBL/GenBank/DDBJ databases">
        <title>Marinobacter iranensis a new bacterium isolate from a hipersaline lake in Iran.</title>
        <authorList>
            <person name="Mohammad A.M.A."/>
            <person name="Cristina S.-P."/>
            <person name="Antonio V."/>
        </authorList>
    </citation>
    <scope>NUCLEOTIDE SEQUENCE</scope>
    <source>
        <strain evidence="11">71-i</strain>
    </source>
</reference>
<comment type="similarity">
    <text evidence="1">Belongs to the peptidase M28 family. M28A subfamily.</text>
</comment>
<evidence type="ECO:0000256" key="3">
    <source>
        <dbReference type="ARBA" id="ARBA00022670"/>
    </source>
</evidence>
<comment type="caution">
    <text evidence="11">The sequence shown here is derived from an EMBL/GenBank/DDBJ whole genome shotgun (WGS) entry which is preliminary data.</text>
</comment>
<feature type="chain" id="PRO_5045682873" evidence="8">
    <location>
        <begin position="24"/>
        <end position="541"/>
    </location>
</feature>
<dbReference type="RefSeq" id="WP_275704166.1">
    <property type="nucleotide sequence ID" value="NZ_JANCMW010000001.1"/>
</dbReference>
<dbReference type="InterPro" id="IPR041756">
    <property type="entry name" value="M28_SGAP-like"/>
</dbReference>
<evidence type="ECO:0000256" key="2">
    <source>
        <dbReference type="ARBA" id="ARBA00022438"/>
    </source>
</evidence>
<dbReference type="PANTHER" id="PTHR12147:SF26">
    <property type="entry name" value="PEPTIDASE M28 DOMAIN-CONTAINING PROTEIN"/>
    <property type="match status" value="1"/>
</dbReference>
<feature type="signal peptide" evidence="8">
    <location>
        <begin position="1"/>
        <end position="23"/>
    </location>
</feature>
<dbReference type="EMBL" id="JANCMW010000001">
    <property type="protein sequence ID" value="MDF0748673.1"/>
    <property type="molecule type" value="Genomic_DNA"/>
</dbReference>
<dbReference type="Proteomes" id="UP001143391">
    <property type="component" value="Unassembled WGS sequence"/>
</dbReference>
<evidence type="ECO:0000259" key="9">
    <source>
        <dbReference type="Pfam" id="PF02225"/>
    </source>
</evidence>
<evidence type="ECO:0000259" key="10">
    <source>
        <dbReference type="Pfam" id="PF04389"/>
    </source>
</evidence>
<feature type="domain" description="Peptidase M28" evidence="10">
    <location>
        <begin position="280"/>
        <end position="492"/>
    </location>
</feature>
<keyword evidence="12" id="KW-1185">Reference proteome</keyword>
<evidence type="ECO:0000313" key="11">
    <source>
        <dbReference type="EMBL" id="MDF0748673.1"/>
    </source>
</evidence>
<dbReference type="SUPFAM" id="SSF53187">
    <property type="entry name" value="Zn-dependent exopeptidases"/>
    <property type="match status" value="1"/>
</dbReference>
<keyword evidence="3" id="KW-0645">Protease</keyword>
<organism evidence="11 12">
    <name type="scientific">Marinobacter iranensis</name>
    <dbReference type="NCBI Taxonomy" id="2962607"/>
    <lineage>
        <taxon>Bacteria</taxon>
        <taxon>Pseudomonadati</taxon>
        <taxon>Pseudomonadota</taxon>
        <taxon>Gammaproteobacteria</taxon>
        <taxon>Pseudomonadales</taxon>
        <taxon>Marinobacteraceae</taxon>
        <taxon>Marinobacter</taxon>
    </lineage>
</organism>
<dbReference type="SUPFAM" id="SSF52025">
    <property type="entry name" value="PA domain"/>
    <property type="match status" value="1"/>
</dbReference>
<evidence type="ECO:0000256" key="6">
    <source>
        <dbReference type="ARBA" id="ARBA00022801"/>
    </source>
</evidence>
<dbReference type="PANTHER" id="PTHR12147">
    <property type="entry name" value="METALLOPEPTIDASE M28 FAMILY MEMBER"/>
    <property type="match status" value="1"/>
</dbReference>
<evidence type="ECO:0000256" key="1">
    <source>
        <dbReference type="ARBA" id="ARBA00005957"/>
    </source>
</evidence>
<dbReference type="Pfam" id="PF04389">
    <property type="entry name" value="Peptidase_M28"/>
    <property type="match status" value="1"/>
</dbReference>
<keyword evidence="2" id="KW-0031">Aminopeptidase</keyword>